<evidence type="ECO:0000313" key="3">
    <source>
        <dbReference type="RefSeq" id="XP_032332204.1"/>
    </source>
</evidence>
<accession>A0A8B8SR10</accession>
<dbReference type="AlphaFoldDB" id="A0A8B8SR10"/>
<dbReference type="GeneID" id="116662571"/>
<dbReference type="RefSeq" id="XP_032332204.1">
    <property type="nucleotide sequence ID" value="XM_032476313.1"/>
</dbReference>
<gene>
    <name evidence="3" type="primary">LOC116662571</name>
</gene>
<protein>
    <submittedName>
        <fullName evidence="3">Uncharacterized protein LOC116662571 isoform X2</fullName>
    </submittedName>
</protein>
<proteinExistence type="predicted"/>
<organism evidence="2 3">
    <name type="scientific">Camelus ferus</name>
    <name type="common">Wild bactrian camel</name>
    <name type="synonym">Camelus bactrianus ferus</name>
    <dbReference type="NCBI Taxonomy" id="419612"/>
    <lineage>
        <taxon>Eukaryota</taxon>
        <taxon>Metazoa</taxon>
        <taxon>Chordata</taxon>
        <taxon>Craniata</taxon>
        <taxon>Vertebrata</taxon>
        <taxon>Euteleostomi</taxon>
        <taxon>Mammalia</taxon>
        <taxon>Eutheria</taxon>
        <taxon>Laurasiatheria</taxon>
        <taxon>Artiodactyla</taxon>
        <taxon>Tylopoda</taxon>
        <taxon>Camelidae</taxon>
        <taxon>Camelus</taxon>
    </lineage>
</organism>
<evidence type="ECO:0000256" key="1">
    <source>
        <dbReference type="SAM" id="MobiDB-lite"/>
    </source>
</evidence>
<keyword evidence="2" id="KW-1185">Reference proteome</keyword>
<feature type="region of interest" description="Disordered" evidence="1">
    <location>
        <begin position="1"/>
        <end position="20"/>
    </location>
</feature>
<dbReference type="Proteomes" id="UP000694856">
    <property type="component" value="Unplaced"/>
</dbReference>
<feature type="region of interest" description="Disordered" evidence="1">
    <location>
        <begin position="176"/>
        <end position="200"/>
    </location>
</feature>
<feature type="compositionally biased region" description="Polar residues" evidence="1">
    <location>
        <begin position="1"/>
        <end position="13"/>
    </location>
</feature>
<name>A0A8B8SR10_CAMFR</name>
<reference evidence="3" key="1">
    <citation type="submission" date="2025-08" db="UniProtKB">
        <authorList>
            <consortium name="RefSeq"/>
        </authorList>
    </citation>
    <scope>IDENTIFICATION</scope>
    <source>
        <tissue evidence="3">Ear skin</tissue>
    </source>
</reference>
<sequence length="200" mass="22162">MRLFSGSLTNNRVTPGDEGGSRKLRRYLPCSQSWPPAPCAPLTHLRDLHAPDQSRRHEHLKEFAASQFDVKGRSRGQHKEITNSLLTWCGTRCAFWIHFGLFTACSAYKVTLLPSRMKSYFCSTVSPILSLWTQGEGTAWTEVKQPGQRSNILPFPHPWPCPVCLAPCALTPLPAQTHRTTPSPGHTHGAGRPQASADPL</sequence>
<evidence type="ECO:0000313" key="2">
    <source>
        <dbReference type="Proteomes" id="UP000694856"/>
    </source>
</evidence>